<dbReference type="GO" id="GO:0046983">
    <property type="term" value="F:protein dimerization activity"/>
    <property type="evidence" value="ECO:0007669"/>
    <property type="project" value="InterPro"/>
</dbReference>
<feature type="transmembrane region" description="Helical" evidence="8">
    <location>
        <begin position="257"/>
        <end position="273"/>
    </location>
</feature>
<evidence type="ECO:0000256" key="6">
    <source>
        <dbReference type="ARBA" id="ARBA00023136"/>
    </source>
</evidence>
<evidence type="ECO:0000259" key="10">
    <source>
        <dbReference type="Pfam" id="PF04547"/>
    </source>
</evidence>
<dbReference type="AlphaFoldDB" id="A0A8C6TKQ8"/>
<keyword evidence="6 8" id="KW-0472">Membrane</keyword>
<dbReference type="PANTHER" id="PTHR12308">
    <property type="entry name" value="ANOCTAMIN"/>
    <property type="match status" value="1"/>
</dbReference>
<dbReference type="InterPro" id="IPR049452">
    <property type="entry name" value="Anoctamin_TM"/>
</dbReference>
<evidence type="ECO:0000313" key="13">
    <source>
        <dbReference type="Proteomes" id="UP000694523"/>
    </source>
</evidence>
<feature type="transmembrane region" description="Helical" evidence="8">
    <location>
        <begin position="382"/>
        <end position="406"/>
    </location>
</feature>
<sequence>MRRSDNYWPVSGEDKSPDEDHKPSNNEEAISNIPDTGFLKIHAPWNVLCREAEFMKLKMPTNKSYEVKQGSNVVEKIRLFIHKVTAPLHPKVDNRTQSIKWLCHPFSREKHLYSSVCRSPPFTGITSLLANGIYTAAFPLHDVSTPISLLYEQWASYSAFYKYQPISLIRKYYGEKIGLYFAWLGVYTQMLIPAALVGVIVFLYGCASVDDNIPSMEICDARNNITMCPLCDQACSYWKLKNACGTARASHLFDNPATVFFSIFMALWAVLFMEHWKRRQMRLNYIWDLTGFGDEEEVSRKQPTHATFKHVTLDTISQPRNGERVKLTCTDRMPAYVTTVVMMLFMIALAFTIVFGVILYRISIKAALHMSAYQAAPSNIRATVKTTAAVINLIIIIIMDEIYGAIARWLTVMEVPKTDKSFEQRLIFKTFILKFVNAFTLSMVGRPGNYLYVVGSYRMEECAHAGCLMELCIQLCITMLGKQLIQNNLFEIGAAQDLTAPREGHDPGAFRGLSPEYMEMIIQFGMVTLFVASFPLAPLFALLNNIIEIRLDAKKFVTELRRPIAARAKDIGIWYNLLRGLSKVAVIVNAFVISFTSDFIPRLVYQYMYSPDGSMHGFVNHTLAYFNVTDFQPGTAPFDPNNLGHTVHICRYKDYRDPPWSSTKYELSKEYSILSSKLTICHVLCVVQNVVMLMSDFVDWLIPDIPKDISLQIHKEKILMVELFMKEEQVRKLALRDSHPPQDNCCSPSSVNESPSQPRSRPVSHSHC</sequence>
<evidence type="ECO:0000256" key="8">
    <source>
        <dbReference type="RuleBase" id="RU280814"/>
    </source>
</evidence>
<keyword evidence="3" id="KW-1003">Cell membrane</keyword>
<evidence type="ECO:0000256" key="5">
    <source>
        <dbReference type="ARBA" id="ARBA00022989"/>
    </source>
</evidence>
<comment type="caution">
    <text evidence="8">Lacks conserved residue(s) required for the propagation of feature annotation.</text>
</comment>
<evidence type="ECO:0000256" key="2">
    <source>
        <dbReference type="ARBA" id="ARBA00009671"/>
    </source>
</evidence>
<evidence type="ECO:0000259" key="11">
    <source>
        <dbReference type="Pfam" id="PF16178"/>
    </source>
</evidence>
<evidence type="ECO:0000313" key="12">
    <source>
        <dbReference type="Ensembl" id="ENSNMLP00000021805.1"/>
    </source>
</evidence>
<evidence type="ECO:0000256" key="3">
    <source>
        <dbReference type="ARBA" id="ARBA00022475"/>
    </source>
</evidence>
<dbReference type="Pfam" id="PF16178">
    <property type="entry name" value="Anoct_dimer"/>
    <property type="match status" value="2"/>
</dbReference>
<feature type="compositionally biased region" description="Polar residues" evidence="9">
    <location>
        <begin position="744"/>
        <end position="759"/>
    </location>
</feature>
<feature type="transmembrane region" description="Helical" evidence="8">
    <location>
        <begin position="426"/>
        <end position="444"/>
    </location>
</feature>
<keyword evidence="4 8" id="KW-0812">Transmembrane</keyword>
<keyword evidence="5 8" id="KW-1133">Transmembrane helix</keyword>
<feature type="transmembrane region" description="Helical" evidence="8">
    <location>
        <begin position="336"/>
        <end position="362"/>
    </location>
</feature>
<feature type="domain" description="Anoctamin dimerisation" evidence="11">
    <location>
        <begin position="34"/>
        <end position="111"/>
    </location>
</feature>
<feature type="region of interest" description="Disordered" evidence="9">
    <location>
        <begin position="1"/>
        <end position="31"/>
    </location>
</feature>
<accession>A0A8C6TKQ8</accession>
<protein>
    <recommendedName>
        <fullName evidence="8">Anoctamin</fullName>
    </recommendedName>
</protein>
<feature type="transmembrane region" description="Helical" evidence="8">
    <location>
        <begin position="520"/>
        <end position="543"/>
    </location>
</feature>
<dbReference type="Proteomes" id="UP000694523">
    <property type="component" value="Unplaced"/>
</dbReference>
<organism evidence="12 13">
    <name type="scientific">Neogobius melanostomus</name>
    <name type="common">round goby</name>
    <dbReference type="NCBI Taxonomy" id="47308"/>
    <lineage>
        <taxon>Eukaryota</taxon>
        <taxon>Metazoa</taxon>
        <taxon>Chordata</taxon>
        <taxon>Craniata</taxon>
        <taxon>Vertebrata</taxon>
        <taxon>Euteleostomi</taxon>
        <taxon>Actinopterygii</taxon>
        <taxon>Neopterygii</taxon>
        <taxon>Teleostei</taxon>
        <taxon>Neoteleostei</taxon>
        <taxon>Acanthomorphata</taxon>
        <taxon>Gobiaria</taxon>
        <taxon>Gobiiformes</taxon>
        <taxon>Gobioidei</taxon>
        <taxon>Gobiidae</taxon>
        <taxon>Benthophilinae</taxon>
        <taxon>Neogobiini</taxon>
        <taxon>Neogobius</taxon>
    </lineage>
</organism>
<keyword evidence="13" id="KW-1185">Reference proteome</keyword>
<comment type="similarity">
    <text evidence="2 8">Belongs to the anoctamin family.</text>
</comment>
<feature type="compositionally biased region" description="Basic and acidic residues" evidence="9">
    <location>
        <begin position="12"/>
        <end position="25"/>
    </location>
</feature>
<reference evidence="12" key="2">
    <citation type="submission" date="2025-09" db="UniProtKB">
        <authorList>
            <consortium name="Ensembl"/>
        </authorList>
    </citation>
    <scope>IDENTIFICATION</scope>
</reference>
<evidence type="ECO:0000256" key="4">
    <source>
        <dbReference type="ARBA" id="ARBA00022692"/>
    </source>
</evidence>
<dbReference type="Pfam" id="PF04547">
    <property type="entry name" value="Anoctamin"/>
    <property type="match status" value="1"/>
</dbReference>
<keyword evidence="7" id="KW-0325">Glycoprotein</keyword>
<feature type="transmembrane region" description="Helical" evidence="8">
    <location>
        <begin position="177"/>
        <end position="204"/>
    </location>
</feature>
<feature type="region of interest" description="Disordered" evidence="9">
    <location>
        <begin position="737"/>
        <end position="768"/>
    </location>
</feature>
<evidence type="ECO:0000256" key="9">
    <source>
        <dbReference type="SAM" id="MobiDB-lite"/>
    </source>
</evidence>
<feature type="domain" description="Anoctamin dimerisation" evidence="11">
    <location>
        <begin position="123"/>
        <end position="166"/>
    </location>
</feature>
<dbReference type="Ensembl" id="ENSNMLT00000024447.1">
    <property type="protein sequence ID" value="ENSNMLP00000021805.1"/>
    <property type="gene ID" value="ENSNMLG00000014142.1"/>
</dbReference>
<dbReference type="InterPro" id="IPR007632">
    <property type="entry name" value="Anoctamin"/>
</dbReference>
<dbReference type="PANTHER" id="PTHR12308:SF13">
    <property type="entry name" value="ANOCTAMIN-1"/>
    <property type="match status" value="1"/>
</dbReference>
<reference evidence="12" key="1">
    <citation type="submission" date="2025-08" db="UniProtKB">
        <authorList>
            <consortium name="Ensembl"/>
        </authorList>
    </citation>
    <scope>IDENTIFICATION</scope>
</reference>
<dbReference type="GO" id="GO:0005229">
    <property type="term" value="F:intracellularly calcium-gated chloride channel activity"/>
    <property type="evidence" value="ECO:0007669"/>
    <property type="project" value="TreeGrafter"/>
</dbReference>
<evidence type="ECO:0000256" key="1">
    <source>
        <dbReference type="ARBA" id="ARBA00004651"/>
    </source>
</evidence>
<name>A0A8C6TKQ8_9GOBI</name>
<comment type="subcellular location">
    <subcellularLocation>
        <location evidence="1">Cell membrane</location>
        <topology evidence="1">Multi-pass membrane protein</topology>
    </subcellularLocation>
    <subcellularLocation>
        <location evidence="8">Membrane</location>
        <topology evidence="8">Multi-pass membrane protein</topology>
    </subcellularLocation>
</comment>
<feature type="domain" description="Anoctamin transmembrane" evidence="10">
    <location>
        <begin position="169"/>
        <end position="716"/>
    </location>
</feature>
<evidence type="ECO:0000256" key="7">
    <source>
        <dbReference type="ARBA" id="ARBA00023180"/>
    </source>
</evidence>
<dbReference type="InterPro" id="IPR032394">
    <property type="entry name" value="Anoct_dimer"/>
</dbReference>
<dbReference type="GO" id="GO:0005886">
    <property type="term" value="C:plasma membrane"/>
    <property type="evidence" value="ECO:0007669"/>
    <property type="project" value="UniProtKB-SubCell"/>
</dbReference>
<proteinExistence type="inferred from homology"/>